<keyword evidence="9" id="KW-0249">Electron transport</keyword>
<keyword evidence="4 9" id="KW-0813">Transport</keyword>
<evidence type="ECO:0000256" key="5">
    <source>
        <dbReference type="ARBA" id="ARBA00022692"/>
    </source>
</evidence>
<geneLocation type="mitochondrion" evidence="10"/>
<dbReference type="GO" id="GO:0008137">
    <property type="term" value="F:NADH dehydrogenase (ubiquinone) activity"/>
    <property type="evidence" value="ECO:0007669"/>
    <property type="project" value="UniProtKB-UniRule"/>
</dbReference>
<evidence type="ECO:0000256" key="2">
    <source>
        <dbReference type="ARBA" id="ARBA00008472"/>
    </source>
</evidence>
<dbReference type="AlphaFoldDB" id="D8WHD1"/>
<keyword evidence="7 9" id="KW-0472">Membrane</keyword>
<keyword evidence="6 9" id="KW-1133">Transmembrane helix</keyword>
<evidence type="ECO:0000256" key="1">
    <source>
        <dbReference type="ARBA" id="ARBA00004370"/>
    </source>
</evidence>
<reference evidence="10" key="1">
    <citation type="journal article" date="2010" name="BMC Genomics">
        <title>Comparative mitogenomics of Braconidae (Insecta: Hymenoptera) and the phylogenetic utility of mitochondrial genomes with special reference to Holometabolous insects.</title>
        <authorList>
            <person name="Wei S.J."/>
            <person name="Shi M."/>
            <person name="Sharkey M.J."/>
            <person name="van Achterberg C."/>
            <person name="Chen X.X."/>
        </authorList>
    </citation>
    <scope>NUCLEOTIDE SEQUENCE</scope>
</reference>
<feature type="transmembrane region" description="Helical" evidence="9">
    <location>
        <begin position="6"/>
        <end position="25"/>
    </location>
</feature>
<dbReference type="Pfam" id="PF00507">
    <property type="entry name" value="Oxidored_q4"/>
    <property type="match status" value="1"/>
</dbReference>
<feature type="transmembrane region" description="Helical" evidence="9">
    <location>
        <begin position="57"/>
        <end position="78"/>
    </location>
</feature>
<dbReference type="GO" id="GO:0030964">
    <property type="term" value="C:NADH dehydrogenase complex"/>
    <property type="evidence" value="ECO:0007669"/>
    <property type="project" value="TreeGrafter"/>
</dbReference>
<evidence type="ECO:0000313" key="10">
    <source>
        <dbReference type="EMBL" id="ACY09454.1"/>
    </source>
</evidence>
<keyword evidence="9" id="KW-0830">Ubiquinone</keyword>
<evidence type="ECO:0000256" key="6">
    <source>
        <dbReference type="ARBA" id="ARBA00022989"/>
    </source>
</evidence>
<evidence type="ECO:0000256" key="3">
    <source>
        <dbReference type="ARBA" id="ARBA00021007"/>
    </source>
</evidence>
<evidence type="ECO:0000256" key="7">
    <source>
        <dbReference type="ARBA" id="ARBA00023136"/>
    </source>
</evidence>
<gene>
    <name evidence="10" type="primary">ND3</name>
</gene>
<comment type="catalytic activity">
    <reaction evidence="8 9">
        <text>a ubiquinone + NADH + 5 H(+)(in) = a ubiquinol + NAD(+) + 4 H(+)(out)</text>
        <dbReference type="Rhea" id="RHEA:29091"/>
        <dbReference type="Rhea" id="RHEA-COMP:9565"/>
        <dbReference type="Rhea" id="RHEA-COMP:9566"/>
        <dbReference type="ChEBI" id="CHEBI:15378"/>
        <dbReference type="ChEBI" id="CHEBI:16389"/>
        <dbReference type="ChEBI" id="CHEBI:17976"/>
        <dbReference type="ChEBI" id="CHEBI:57540"/>
        <dbReference type="ChEBI" id="CHEBI:57945"/>
        <dbReference type="EC" id="7.1.1.2"/>
    </reaction>
</comment>
<dbReference type="GO" id="GO:0031966">
    <property type="term" value="C:mitochondrial membrane"/>
    <property type="evidence" value="ECO:0007669"/>
    <property type="project" value="UniProtKB-SubCell"/>
</dbReference>
<dbReference type="InterPro" id="IPR038430">
    <property type="entry name" value="NDAH_ubi_oxred_su3_sf"/>
</dbReference>
<evidence type="ECO:0000256" key="9">
    <source>
        <dbReference type="RuleBase" id="RU003640"/>
    </source>
</evidence>
<keyword evidence="9 10" id="KW-0496">Mitochondrion</keyword>
<accession>D8WHD1</accession>
<proteinExistence type="inferred from homology"/>
<evidence type="ECO:0000256" key="4">
    <source>
        <dbReference type="ARBA" id="ARBA00022448"/>
    </source>
</evidence>
<comment type="similarity">
    <text evidence="2 9">Belongs to the complex I subunit 3 family.</text>
</comment>
<dbReference type="Gene3D" id="1.20.58.1610">
    <property type="entry name" value="NADH:ubiquinone/plastoquinone oxidoreductase, chain 3"/>
    <property type="match status" value="1"/>
</dbReference>
<comment type="subcellular location">
    <subcellularLocation>
        <location evidence="1">Membrane</location>
    </subcellularLocation>
    <subcellularLocation>
        <location evidence="9">Mitochondrion membrane</location>
        <topology evidence="9">Multi-pass membrane protein</topology>
    </subcellularLocation>
</comment>
<organism evidence="10">
    <name type="scientific">Macrocentrus camphoraphilus</name>
    <dbReference type="NCBI Taxonomy" id="684659"/>
    <lineage>
        <taxon>Eukaryota</taxon>
        <taxon>Metazoa</taxon>
        <taxon>Ecdysozoa</taxon>
        <taxon>Arthropoda</taxon>
        <taxon>Hexapoda</taxon>
        <taxon>Insecta</taxon>
        <taxon>Pterygota</taxon>
        <taxon>Neoptera</taxon>
        <taxon>Endopterygota</taxon>
        <taxon>Hymenoptera</taxon>
        <taxon>Apocrita</taxon>
        <taxon>Ichneumonoidea</taxon>
        <taxon>Braconidae</taxon>
        <taxon>Macrocentrinae</taxon>
        <taxon>Macrocentrus</taxon>
    </lineage>
</organism>
<dbReference type="EC" id="7.1.1.2" evidence="9"/>
<comment type="function">
    <text evidence="9">Core subunit of the mitochondrial membrane respiratory chain NADH dehydrogenase (Complex I) which catalyzes electron transfer from NADH through the respiratory chain, using ubiquinone as an electron acceptor. Essential for the catalytic activity of complex I.</text>
</comment>
<evidence type="ECO:0000256" key="8">
    <source>
        <dbReference type="ARBA" id="ARBA00049551"/>
    </source>
</evidence>
<name>D8WHD1_9HYME</name>
<dbReference type="PANTHER" id="PTHR11058">
    <property type="entry name" value="NADH-UBIQUINONE OXIDOREDUCTASE CHAIN 3"/>
    <property type="match status" value="1"/>
</dbReference>
<keyword evidence="9" id="KW-1278">Translocase</keyword>
<dbReference type="EMBL" id="GU097656">
    <property type="protein sequence ID" value="ACY09454.1"/>
    <property type="molecule type" value="Genomic_DNA"/>
</dbReference>
<keyword evidence="9" id="KW-0520">NAD</keyword>
<protein>
    <recommendedName>
        <fullName evidence="3 9">NADH-ubiquinone oxidoreductase chain 3</fullName>
        <ecNumber evidence="9">7.1.1.2</ecNumber>
    </recommendedName>
</protein>
<keyword evidence="9" id="KW-0679">Respiratory chain</keyword>
<dbReference type="PANTHER" id="PTHR11058:SF9">
    <property type="entry name" value="NADH-UBIQUINONE OXIDOREDUCTASE CHAIN 3"/>
    <property type="match status" value="1"/>
</dbReference>
<dbReference type="InterPro" id="IPR000440">
    <property type="entry name" value="NADH_UbQ/plastoQ_OxRdtase_su3"/>
</dbReference>
<sequence length="117" mass="14152">MKLLIYMFYLILIIIMILNFLSLILSKKMLMNREKNISFECGFDLFNSSRMPFSIQFYLIGILFLVFDVEIILMFPIINSLNFLNYYIWIYCSLMVLLILYLGLEFEKYEGSLKWFM</sequence>
<feature type="transmembrane region" description="Helical" evidence="9">
    <location>
        <begin position="84"/>
        <end position="104"/>
    </location>
</feature>
<keyword evidence="5 9" id="KW-0812">Transmembrane</keyword>